<reference evidence="1 2" key="1">
    <citation type="submission" date="2020-04" db="EMBL/GenBank/DDBJ databases">
        <title>Thalassotalea sp. M1531, isolated from the surface of marine red alga.</title>
        <authorList>
            <person name="Pang L."/>
            <person name="Lu D.-C."/>
        </authorList>
    </citation>
    <scope>NUCLEOTIDE SEQUENCE [LARGE SCALE GENOMIC DNA]</scope>
    <source>
        <strain evidence="1 2">M1531</strain>
    </source>
</reference>
<name>A0A7Y0LCG7_9GAMM</name>
<sequence>MTPVTIELSDTKFRQQFESCTLDPAYFNHLGHLRIAWLYLSEFPLEKAVDLACSGIKFYAESLGATDKFNYTITDAIIRIIHRRIKLQEIKEWSLFLSNNEDLVLNALEVLLNHYSKALLFSNRARQSLVQPDIKTI</sequence>
<dbReference type="EMBL" id="JABBXH010000002">
    <property type="protein sequence ID" value="NMP31572.1"/>
    <property type="molecule type" value="Genomic_DNA"/>
</dbReference>
<organism evidence="1 2">
    <name type="scientific">Thalassotalea algicola</name>
    <dbReference type="NCBI Taxonomy" id="2716224"/>
    <lineage>
        <taxon>Bacteria</taxon>
        <taxon>Pseudomonadati</taxon>
        <taxon>Pseudomonadota</taxon>
        <taxon>Gammaproteobacteria</taxon>
        <taxon>Alteromonadales</taxon>
        <taxon>Colwelliaceae</taxon>
        <taxon>Thalassotalea</taxon>
    </lineage>
</organism>
<evidence type="ECO:0000313" key="2">
    <source>
        <dbReference type="Proteomes" id="UP000568664"/>
    </source>
</evidence>
<evidence type="ECO:0000313" key="1">
    <source>
        <dbReference type="EMBL" id="NMP31572.1"/>
    </source>
</evidence>
<dbReference type="Proteomes" id="UP000568664">
    <property type="component" value="Unassembled WGS sequence"/>
</dbReference>
<comment type="caution">
    <text evidence="1">The sequence shown here is derived from an EMBL/GenBank/DDBJ whole genome shotgun (WGS) entry which is preliminary data.</text>
</comment>
<accession>A0A7Y0LCG7</accession>
<keyword evidence="2" id="KW-1185">Reference proteome</keyword>
<dbReference type="RefSeq" id="WP_169074875.1">
    <property type="nucleotide sequence ID" value="NZ_JABBXH010000002.1"/>
</dbReference>
<gene>
    <name evidence="1" type="ORF">HII17_08360</name>
</gene>
<protein>
    <submittedName>
        <fullName evidence="1">Uncharacterized protein</fullName>
    </submittedName>
</protein>
<dbReference type="AlphaFoldDB" id="A0A7Y0LCG7"/>
<proteinExistence type="predicted"/>